<name>A0A327QT28_9FLAO</name>
<dbReference type="GO" id="GO:0017089">
    <property type="term" value="F:glycolipid transfer activity"/>
    <property type="evidence" value="ECO:0007669"/>
    <property type="project" value="TreeGrafter"/>
</dbReference>
<gene>
    <name evidence="5" type="ORF">LV92_03889</name>
</gene>
<reference evidence="5 6" key="1">
    <citation type="submission" date="2018-06" db="EMBL/GenBank/DDBJ databases">
        <title>Genomic Encyclopedia of Archaeal and Bacterial Type Strains, Phase II (KMG-II): from individual species to whole genera.</title>
        <authorList>
            <person name="Goeker M."/>
        </authorList>
    </citation>
    <scope>NUCLEOTIDE SEQUENCE [LARGE SCALE GENOMIC DNA]</scope>
    <source>
        <strain evidence="5 6">DSM 23522</strain>
    </source>
</reference>
<proteinExistence type="predicted"/>
<dbReference type="Proteomes" id="UP000249696">
    <property type="component" value="Unassembled WGS sequence"/>
</dbReference>
<accession>A0A327QT28</accession>
<keyword evidence="1 3" id="KW-0732">Signal</keyword>
<feature type="signal peptide" evidence="3">
    <location>
        <begin position="1"/>
        <end position="19"/>
    </location>
</feature>
<dbReference type="Pfam" id="PF13100">
    <property type="entry name" value="OstA_2"/>
    <property type="match status" value="1"/>
</dbReference>
<comment type="caution">
    <text evidence="5">The sequence shown here is derived from an EMBL/GenBank/DDBJ whole genome shotgun (WGS) entry which is preliminary data.</text>
</comment>
<evidence type="ECO:0000256" key="3">
    <source>
        <dbReference type="SAM" id="SignalP"/>
    </source>
</evidence>
<dbReference type="PANTHER" id="PTHR36504">
    <property type="entry name" value="LIPOPOLYSACCHARIDE EXPORT SYSTEM PROTEIN LPTA"/>
    <property type="match status" value="1"/>
</dbReference>
<dbReference type="AlphaFoldDB" id="A0A327QT28"/>
<evidence type="ECO:0000256" key="2">
    <source>
        <dbReference type="SAM" id="MobiDB-lite"/>
    </source>
</evidence>
<sequence length="672" mass="77421">MLKSVFLLLTVFICWSGWAQEPQAEVKQINIVYGANFTKDEKQYPGAAIFSKDDRQVQFEHEGADLWCDIAIYYQKENRLKAIGNIKLKQGDSVQLTSGKIDYDGNLNLAKAWENVVLNHTSMTLTTDTLRFDREKQEAYYEHNGTVVDSSNTLTSRIGRYFTQLKKSQFLESVNLVNPEFNLVSKQLDYYTVSKNAYLYGPSTITGETYKMYCERGFYDTKIENGYGIKNTRIDYNNRIITGDSLYFDKKTEFASATNNITIRDTVNNGLIRAHYAEVYKAKDSVFATKRAVSINLVEQDSLYMHGDTLMITGKPEQRILRAFRNAKFYKTDLSGKCDSIHFNQKTGITELITNPIIWNGENQMTGDSIHLLSNLETEKLDSLKVINNAFIISLDTVGKVGYNQGKGKDLFGKFIDNKLSLIDLVKNTEVIYYLYNDNQELIGIDKTICSAIRMTLANNEIEDITFITNPDGDIFPEKELPDNSRLLKGFIWRGEERILSKDDIFDEDDNNIKLVTIRGVENPIDLDVAPEEAIEDQRKRDSINSSKLLPPNPIKKKLEPTKKEQPKKEAKPSVSESKAEVRYEEGDKEEGLHPGYYLIANVFGVKKNYEKFIESLTKKGLEPKYFFRNFNQYHYVYLERFDTWEEALQSRNSNYNGNYMDETWILRILDK</sequence>
<keyword evidence="6" id="KW-1185">Reference proteome</keyword>
<dbReference type="InterPro" id="IPR052037">
    <property type="entry name" value="LPS_export_LptA"/>
</dbReference>
<dbReference type="GO" id="GO:0009279">
    <property type="term" value="C:cell outer membrane"/>
    <property type="evidence" value="ECO:0007669"/>
    <property type="project" value="TreeGrafter"/>
</dbReference>
<feature type="compositionally biased region" description="Basic and acidic residues" evidence="2">
    <location>
        <begin position="557"/>
        <end position="587"/>
    </location>
</feature>
<dbReference type="PANTHER" id="PTHR36504:SF1">
    <property type="entry name" value="LIPOPOLYSACCHARIDE EXPORT SYSTEM PROTEIN LPTA"/>
    <property type="match status" value="1"/>
</dbReference>
<dbReference type="OrthoDB" id="9805931at2"/>
<feature type="chain" id="PRO_5016393389" evidence="3">
    <location>
        <begin position="20"/>
        <end position="672"/>
    </location>
</feature>
<dbReference type="InterPro" id="IPR005653">
    <property type="entry name" value="OstA-like_N"/>
</dbReference>
<dbReference type="GO" id="GO:0030288">
    <property type="term" value="C:outer membrane-bounded periplasmic space"/>
    <property type="evidence" value="ECO:0007669"/>
    <property type="project" value="TreeGrafter"/>
</dbReference>
<dbReference type="Gene3D" id="2.60.450.10">
    <property type="entry name" value="Lipopolysaccharide (LPS) transport protein A like domain"/>
    <property type="match status" value="2"/>
</dbReference>
<protein>
    <submittedName>
        <fullName evidence="5">OstA-like protein</fullName>
    </submittedName>
</protein>
<feature type="region of interest" description="Disordered" evidence="2">
    <location>
        <begin position="532"/>
        <end position="587"/>
    </location>
</feature>
<evidence type="ECO:0000313" key="5">
    <source>
        <dbReference type="EMBL" id="RAJ07540.1"/>
    </source>
</evidence>
<evidence type="ECO:0000259" key="4">
    <source>
        <dbReference type="Pfam" id="PF13100"/>
    </source>
</evidence>
<evidence type="ECO:0000313" key="6">
    <source>
        <dbReference type="Proteomes" id="UP000249696"/>
    </source>
</evidence>
<dbReference type="RefSeq" id="WP_111625221.1">
    <property type="nucleotide sequence ID" value="NZ_QLLN01000008.1"/>
</dbReference>
<dbReference type="EMBL" id="QLLN01000008">
    <property type="protein sequence ID" value="RAJ07540.1"/>
    <property type="molecule type" value="Genomic_DNA"/>
</dbReference>
<dbReference type="GO" id="GO:0015920">
    <property type="term" value="P:lipopolysaccharide transport"/>
    <property type="evidence" value="ECO:0007669"/>
    <property type="project" value="TreeGrafter"/>
</dbReference>
<evidence type="ECO:0000256" key="1">
    <source>
        <dbReference type="ARBA" id="ARBA00022729"/>
    </source>
</evidence>
<feature type="domain" description="Organic solvent tolerance-like N-terminal" evidence="4">
    <location>
        <begin position="55"/>
        <end position="185"/>
    </location>
</feature>
<organism evidence="5 6">
    <name type="scientific">Arenibacter echinorum</name>
    <dbReference type="NCBI Taxonomy" id="440515"/>
    <lineage>
        <taxon>Bacteria</taxon>
        <taxon>Pseudomonadati</taxon>
        <taxon>Bacteroidota</taxon>
        <taxon>Flavobacteriia</taxon>
        <taxon>Flavobacteriales</taxon>
        <taxon>Flavobacteriaceae</taxon>
        <taxon>Arenibacter</taxon>
    </lineage>
</organism>